<dbReference type="InterPro" id="IPR035979">
    <property type="entry name" value="RBD_domain_sf"/>
</dbReference>
<feature type="domain" description="RRM" evidence="2">
    <location>
        <begin position="2"/>
        <end position="74"/>
    </location>
</feature>
<gene>
    <name evidence="3" type="primary">RBM4</name>
    <name evidence="3" type="ORF">NBO_33g0005</name>
</gene>
<keyword evidence="1" id="KW-0694">RNA-binding</keyword>
<dbReference type="InterPro" id="IPR000504">
    <property type="entry name" value="RRM_dom"/>
</dbReference>
<sequence length="228" mass="26499">MPKIIVSNLPTNFEEEDIRTLFSIYGKIKSITKYAKTNSFFIFYEKKEDCEEAIKSMNGRMIQNCAVYVDMAHDRDSKIFVFNIPNDCDLKDLKSFFSYYGEINSLQFINNYVQIVFEDKEDCSRLLNLDNKIRYQGCLLSIKKEKTQILTNVNTVFVYNLPIPVSEQDFNDLFVKYGKIISSGVLENGKGFINYEKELGALKATKYLDKKVWKGKKLKVILKKSSKN</sequence>
<evidence type="ECO:0000256" key="1">
    <source>
        <dbReference type="PROSITE-ProRule" id="PRU00176"/>
    </source>
</evidence>
<dbReference type="CDD" id="cd00590">
    <property type="entry name" value="RRM_SF"/>
    <property type="match status" value="2"/>
</dbReference>
<keyword evidence="4" id="KW-1185">Reference proteome</keyword>
<dbReference type="EMBL" id="KB908941">
    <property type="protein sequence ID" value="EOB14199.1"/>
    <property type="molecule type" value="Genomic_DNA"/>
</dbReference>
<feature type="domain" description="RRM" evidence="2">
    <location>
        <begin position="77"/>
        <end position="147"/>
    </location>
</feature>
<accession>R0M881</accession>
<dbReference type="Pfam" id="PF00076">
    <property type="entry name" value="RRM_1"/>
    <property type="match status" value="3"/>
</dbReference>
<evidence type="ECO:0000313" key="4">
    <source>
        <dbReference type="Proteomes" id="UP000016927"/>
    </source>
</evidence>
<dbReference type="AlphaFoldDB" id="R0M881"/>
<organism evidence="3 4">
    <name type="scientific">Nosema bombycis (strain CQ1 / CVCC 102059)</name>
    <name type="common">Microsporidian parasite</name>
    <name type="synonym">Pebrine of silkworm</name>
    <dbReference type="NCBI Taxonomy" id="578461"/>
    <lineage>
        <taxon>Eukaryota</taxon>
        <taxon>Fungi</taxon>
        <taxon>Fungi incertae sedis</taxon>
        <taxon>Microsporidia</taxon>
        <taxon>Nosematidae</taxon>
        <taxon>Nosema</taxon>
    </lineage>
</organism>
<dbReference type="OMA" id="YLIMQRA"/>
<dbReference type="Proteomes" id="UP000016927">
    <property type="component" value="Unassembled WGS sequence"/>
</dbReference>
<dbReference type="PROSITE" id="PS50102">
    <property type="entry name" value="RRM"/>
    <property type="match status" value="3"/>
</dbReference>
<dbReference type="STRING" id="578461.R0M881"/>
<protein>
    <submittedName>
        <fullName evidence="3">RNA-binding protein 4</fullName>
    </submittedName>
</protein>
<reference evidence="3 4" key="1">
    <citation type="journal article" date="2013" name="BMC Genomics">
        <title>Comparative genomics of parasitic silkworm microsporidia reveal an association between genome expansion and host adaptation.</title>
        <authorList>
            <person name="Pan G."/>
            <person name="Xu J."/>
            <person name="Li T."/>
            <person name="Xia Q."/>
            <person name="Liu S.L."/>
            <person name="Zhang G."/>
            <person name="Li S."/>
            <person name="Li C."/>
            <person name="Liu H."/>
            <person name="Yang L."/>
            <person name="Liu T."/>
            <person name="Zhang X."/>
            <person name="Wu Z."/>
            <person name="Fan W."/>
            <person name="Dang X."/>
            <person name="Xiang H."/>
            <person name="Tao M."/>
            <person name="Li Y."/>
            <person name="Hu J."/>
            <person name="Li Z."/>
            <person name="Lin L."/>
            <person name="Luo J."/>
            <person name="Geng L."/>
            <person name="Wang L."/>
            <person name="Long M."/>
            <person name="Wan Y."/>
            <person name="He N."/>
            <person name="Zhang Z."/>
            <person name="Lu C."/>
            <person name="Keeling P.J."/>
            <person name="Wang J."/>
            <person name="Xiang Z."/>
            <person name="Zhou Z."/>
        </authorList>
    </citation>
    <scope>NUCLEOTIDE SEQUENCE [LARGE SCALE GENOMIC DNA]</scope>
    <source>
        <strain evidence="4">CQ1 / CVCC 102059</strain>
    </source>
</reference>
<evidence type="ECO:0000259" key="2">
    <source>
        <dbReference type="PROSITE" id="PS50102"/>
    </source>
</evidence>
<dbReference type="SMART" id="SM00360">
    <property type="entry name" value="RRM"/>
    <property type="match status" value="3"/>
</dbReference>
<dbReference type="PANTHER" id="PTHR23147">
    <property type="entry name" value="SERINE/ARGININE RICH SPLICING FACTOR"/>
    <property type="match status" value="1"/>
</dbReference>
<dbReference type="Gene3D" id="3.30.70.330">
    <property type="match status" value="3"/>
</dbReference>
<dbReference type="GO" id="GO:0003723">
    <property type="term" value="F:RNA binding"/>
    <property type="evidence" value="ECO:0007669"/>
    <property type="project" value="UniProtKB-UniRule"/>
</dbReference>
<feature type="domain" description="RRM" evidence="2">
    <location>
        <begin position="154"/>
        <end position="225"/>
    </location>
</feature>
<proteinExistence type="predicted"/>
<dbReference type="InterPro" id="IPR050907">
    <property type="entry name" value="SRSF"/>
</dbReference>
<evidence type="ECO:0000313" key="3">
    <source>
        <dbReference type="EMBL" id="EOB14199.1"/>
    </source>
</evidence>
<dbReference type="InterPro" id="IPR012677">
    <property type="entry name" value="Nucleotide-bd_a/b_plait_sf"/>
</dbReference>
<dbReference type="SUPFAM" id="SSF54928">
    <property type="entry name" value="RNA-binding domain, RBD"/>
    <property type="match status" value="2"/>
</dbReference>
<dbReference type="HOGENOM" id="CLU_1215098_0_0_1"/>
<dbReference type="VEuPathDB" id="MicrosporidiaDB:NBO_33g0005"/>
<name>R0M881_NOSB1</name>
<dbReference type="OrthoDB" id="439808at2759"/>